<proteinExistence type="predicted"/>
<sequence>MTLKLKALMTVAAIGTTAAFVTHVTPASAAALTWNLNAQFVDGGTAKGSFNYDAATGVLSQFDVTTFVGTSSPSNLFFPGTTFSSPSSTGSLQSATRLELINSDRFLKALFDAPLTDAGGTIAMVSAFSFEKLGFPNGLGVTRDVASGSVTATAVPTPALLPGLIGLGVGALRQKRKAAQAQALS</sequence>
<reference evidence="2 3" key="2">
    <citation type="submission" date="2018-03" db="EMBL/GenBank/DDBJ databases">
        <title>The ancient ancestry and fast evolution of plastids.</title>
        <authorList>
            <person name="Moore K.R."/>
            <person name="Magnabosco C."/>
            <person name="Momper L."/>
            <person name="Gold D.A."/>
            <person name="Bosak T."/>
            <person name="Fournier G.P."/>
        </authorList>
    </citation>
    <scope>NUCLEOTIDE SEQUENCE [LARGE SCALE GENOMIC DNA]</scope>
    <source>
        <strain evidence="2 3">ULC18</strain>
    </source>
</reference>
<keyword evidence="1" id="KW-0732">Signal</keyword>
<feature type="chain" id="PRO_5015573790" description="PEP-CTERM sorting domain-containing protein" evidence="1">
    <location>
        <begin position="30"/>
        <end position="185"/>
    </location>
</feature>
<dbReference type="EMBL" id="PVWK01000008">
    <property type="protein sequence ID" value="PSB35559.1"/>
    <property type="molecule type" value="Genomic_DNA"/>
</dbReference>
<feature type="signal peptide" evidence="1">
    <location>
        <begin position="1"/>
        <end position="29"/>
    </location>
</feature>
<evidence type="ECO:0000313" key="3">
    <source>
        <dbReference type="Proteomes" id="UP000239576"/>
    </source>
</evidence>
<name>A0A2T1ES52_9CYAN</name>
<evidence type="ECO:0000256" key="1">
    <source>
        <dbReference type="SAM" id="SignalP"/>
    </source>
</evidence>
<reference evidence="3" key="1">
    <citation type="submission" date="2018-02" db="EMBL/GenBank/DDBJ databases">
        <authorList>
            <person name="Moore K."/>
            <person name="Momper L."/>
        </authorList>
    </citation>
    <scope>NUCLEOTIDE SEQUENCE [LARGE SCALE GENOMIC DNA]</scope>
    <source>
        <strain evidence="3">ULC18</strain>
    </source>
</reference>
<keyword evidence="3" id="KW-1185">Reference proteome</keyword>
<dbReference type="RefSeq" id="WP_106254410.1">
    <property type="nucleotide sequence ID" value="NZ_CAWNSW010000020.1"/>
</dbReference>
<dbReference type="Proteomes" id="UP000239576">
    <property type="component" value="Unassembled WGS sequence"/>
</dbReference>
<gene>
    <name evidence="2" type="ORF">C7B82_00755</name>
</gene>
<dbReference type="OrthoDB" id="465564at2"/>
<evidence type="ECO:0000313" key="2">
    <source>
        <dbReference type="EMBL" id="PSB35559.1"/>
    </source>
</evidence>
<organism evidence="2 3">
    <name type="scientific">Stenomitos frigidus ULC18</name>
    <dbReference type="NCBI Taxonomy" id="2107698"/>
    <lineage>
        <taxon>Bacteria</taxon>
        <taxon>Bacillati</taxon>
        <taxon>Cyanobacteriota</taxon>
        <taxon>Cyanophyceae</taxon>
        <taxon>Leptolyngbyales</taxon>
        <taxon>Leptolyngbyaceae</taxon>
        <taxon>Stenomitos</taxon>
    </lineage>
</organism>
<protein>
    <recommendedName>
        <fullName evidence="4">PEP-CTERM sorting domain-containing protein</fullName>
    </recommendedName>
</protein>
<evidence type="ECO:0008006" key="4">
    <source>
        <dbReference type="Google" id="ProtNLM"/>
    </source>
</evidence>
<accession>A0A2T1ES52</accession>
<comment type="caution">
    <text evidence="2">The sequence shown here is derived from an EMBL/GenBank/DDBJ whole genome shotgun (WGS) entry which is preliminary data.</text>
</comment>
<dbReference type="AlphaFoldDB" id="A0A2T1ES52"/>
<dbReference type="NCBIfam" id="NF033465">
    <property type="entry name" value="PTPA-CTERM"/>
    <property type="match status" value="1"/>
</dbReference>